<protein>
    <submittedName>
        <fullName evidence="1">Uncharacterized protein</fullName>
    </submittedName>
</protein>
<proteinExistence type="predicted"/>
<organism evidence="1 2">
    <name type="scientific">Gossypium davidsonii</name>
    <name type="common">Davidson's cotton</name>
    <name type="synonym">Gossypium klotzschianum subsp. davidsonii</name>
    <dbReference type="NCBI Taxonomy" id="34287"/>
    <lineage>
        <taxon>Eukaryota</taxon>
        <taxon>Viridiplantae</taxon>
        <taxon>Streptophyta</taxon>
        <taxon>Embryophyta</taxon>
        <taxon>Tracheophyta</taxon>
        <taxon>Spermatophyta</taxon>
        <taxon>Magnoliopsida</taxon>
        <taxon>eudicotyledons</taxon>
        <taxon>Gunneridae</taxon>
        <taxon>Pentapetalae</taxon>
        <taxon>rosids</taxon>
        <taxon>malvids</taxon>
        <taxon>Malvales</taxon>
        <taxon>Malvaceae</taxon>
        <taxon>Malvoideae</taxon>
        <taxon>Gossypium</taxon>
    </lineage>
</organism>
<reference evidence="1 2" key="1">
    <citation type="journal article" date="2019" name="Genome Biol. Evol.">
        <title>Insights into the evolution of the New World diploid cottons (Gossypium, subgenus Houzingenia) based on genome sequencing.</title>
        <authorList>
            <person name="Grover C.E."/>
            <person name="Arick M.A. 2nd"/>
            <person name="Thrash A."/>
            <person name="Conover J.L."/>
            <person name="Sanders W.S."/>
            <person name="Peterson D.G."/>
            <person name="Frelichowski J.E."/>
            <person name="Scheffler J.A."/>
            <person name="Scheffler B.E."/>
            <person name="Wendel J.F."/>
        </authorList>
    </citation>
    <scope>NUCLEOTIDE SEQUENCE [LARGE SCALE GENOMIC DNA]</scope>
    <source>
        <strain evidence="1">27</strain>
        <tissue evidence="1">Leaf</tissue>
    </source>
</reference>
<evidence type="ECO:0000313" key="2">
    <source>
        <dbReference type="Proteomes" id="UP000593561"/>
    </source>
</evidence>
<keyword evidence="2" id="KW-1185">Reference proteome</keyword>
<evidence type="ECO:0000313" key="1">
    <source>
        <dbReference type="EMBL" id="MBA0619696.1"/>
    </source>
</evidence>
<feature type="non-terminal residue" evidence="1">
    <location>
        <position position="30"/>
    </location>
</feature>
<accession>A0A7J8S263</accession>
<dbReference type="EMBL" id="JABFAC010000008">
    <property type="protein sequence ID" value="MBA0619696.1"/>
    <property type="molecule type" value="Genomic_DNA"/>
</dbReference>
<name>A0A7J8S263_GOSDV</name>
<dbReference type="AlphaFoldDB" id="A0A7J8S263"/>
<sequence>MERIHSFLYENNKKTPVLVPRVLWGLVTRQ</sequence>
<gene>
    <name evidence="1" type="ORF">Godav_005509</name>
</gene>
<comment type="caution">
    <text evidence="1">The sequence shown here is derived from an EMBL/GenBank/DDBJ whole genome shotgun (WGS) entry which is preliminary data.</text>
</comment>
<dbReference type="Proteomes" id="UP000593561">
    <property type="component" value="Unassembled WGS sequence"/>
</dbReference>